<feature type="transmembrane region" description="Helical" evidence="9">
    <location>
        <begin position="186"/>
        <end position="208"/>
    </location>
</feature>
<dbReference type="SUPFAM" id="SSF52172">
    <property type="entry name" value="CheY-like"/>
    <property type="match status" value="3"/>
</dbReference>
<dbReference type="SUPFAM" id="SSF47384">
    <property type="entry name" value="Homodimeric domain of signal transducing histidine kinase"/>
    <property type="match status" value="1"/>
</dbReference>
<dbReference type="InterPro" id="IPR001789">
    <property type="entry name" value="Sig_transdc_resp-reg_receiver"/>
</dbReference>
<evidence type="ECO:0000256" key="6">
    <source>
        <dbReference type="ARBA" id="ARBA00023012"/>
    </source>
</evidence>
<dbReference type="SUPFAM" id="SSF55781">
    <property type="entry name" value="GAF domain-like"/>
    <property type="match status" value="1"/>
</dbReference>
<evidence type="ECO:0000259" key="11">
    <source>
        <dbReference type="PROSITE" id="PS50110"/>
    </source>
</evidence>
<feature type="modified residue" description="4-aspartylphosphate" evidence="7">
    <location>
        <position position="1070"/>
    </location>
</feature>
<evidence type="ECO:0000256" key="8">
    <source>
        <dbReference type="SAM" id="MobiDB-lite"/>
    </source>
</evidence>
<dbReference type="InterPro" id="IPR003594">
    <property type="entry name" value="HATPase_dom"/>
</dbReference>
<accession>A0ABT6CSJ9</accession>
<dbReference type="Proteomes" id="UP001222770">
    <property type="component" value="Unassembled WGS sequence"/>
</dbReference>
<dbReference type="InterPro" id="IPR036097">
    <property type="entry name" value="HisK_dim/P_sf"/>
</dbReference>
<feature type="compositionally biased region" description="Basic and acidic residues" evidence="8">
    <location>
        <begin position="397"/>
        <end position="418"/>
    </location>
</feature>
<comment type="caution">
    <text evidence="12">The sequence shown here is derived from an EMBL/GenBank/DDBJ whole genome shotgun (WGS) entry which is preliminary data.</text>
</comment>
<evidence type="ECO:0000256" key="7">
    <source>
        <dbReference type="PROSITE-ProRule" id="PRU00169"/>
    </source>
</evidence>
<feature type="region of interest" description="Disordered" evidence="8">
    <location>
        <begin position="393"/>
        <end position="418"/>
    </location>
</feature>
<dbReference type="Gene3D" id="3.40.50.2300">
    <property type="match status" value="3"/>
</dbReference>
<keyword evidence="5" id="KW-0418">Kinase</keyword>
<dbReference type="PRINTS" id="PR00344">
    <property type="entry name" value="BCTRLSENSOR"/>
</dbReference>
<dbReference type="SUPFAM" id="SSF55874">
    <property type="entry name" value="ATPase domain of HSP90 chaperone/DNA topoisomerase II/histidine kinase"/>
    <property type="match status" value="1"/>
</dbReference>
<dbReference type="Gene3D" id="3.30.450.40">
    <property type="match status" value="1"/>
</dbReference>
<dbReference type="PROSITE" id="PS50109">
    <property type="entry name" value="HIS_KIN"/>
    <property type="match status" value="1"/>
</dbReference>
<dbReference type="RefSeq" id="WP_277280750.1">
    <property type="nucleotide sequence ID" value="NZ_JAROCY010000040.1"/>
</dbReference>
<feature type="domain" description="Histidine kinase" evidence="10">
    <location>
        <begin position="475"/>
        <end position="695"/>
    </location>
</feature>
<evidence type="ECO:0000256" key="1">
    <source>
        <dbReference type="ARBA" id="ARBA00000085"/>
    </source>
</evidence>
<feature type="domain" description="Response regulatory" evidence="11">
    <location>
        <begin position="1015"/>
        <end position="1137"/>
    </location>
</feature>
<dbReference type="CDD" id="cd17546">
    <property type="entry name" value="REC_hyHK_CKI1_RcsC-like"/>
    <property type="match status" value="1"/>
</dbReference>
<dbReference type="InterPro" id="IPR011006">
    <property type="entry name" value="CheY-like_superfamily"/>
</dbReference>
<gene>
    <name evidence="12" type="ORF">POM99_21380</name>
</gene>
<reference evidence="12 13" key="1">
    <citation type="submission" date="2023-03" db="EMBL/GenBank/DDBJ databases">
        <title>Novosphingobium cyanobacteriorum sp. nov., isolated from a eutrophic reservoir during the Microcystis bloom period.</title>
        <authorList>
            <person name="Kang M."/>
            <person name="Le V."/>
            <person name="Ko S.-R."/>
            <person name="Lee S.-A."/>
            <person name="Ahn C.-Y."/>
        </authorList>
    </citation>
    <scope>NUCLEOTIDE SEQUENCE [LARGE SCALE GENOMIC DNA]</scope>
    <source>
        <strain evidence="12 13">HBC54</strain>
    </source>
</reference>
<dbReference type="InterPro" id="IPR003661">
    <property type="entry name" value="HisK_dim/P_dom"/>
</dbReference>
<keyword evidence="9" id="KW-0472">Membrane</keyword>
<feature type="domain" description="Response regulatory" evidence="11">
    <location>
        <begin position="869"/>
        <end position="985"/>
    </location>
</feature>
<dbReference type="InterPro" id="IPR036890">
    <property type="entry name" value="HATPase_C_sf"/>
</dbReference>
<dbReference type="CDD" id="cd00082">
    <property type="entry name" value="HisKA"/>
    <property type="match status" value="1"/>
</dbReference>
<evidence type="ECO:0000256" key="2">
    <source>
        <dbReference type="ARBA" id="ARBA00012438"/>
    </source>
</evidence>
<dbReference type="EMBL" id="JAROCY010000040">
    <property type="protein sequence ID" value="MDF8335762.1"/>
    <property type="molecule type" value="Genomic_DNA"/>
</dbReference>
<dbReference type="Pfam" id="PF05227">
    <property type="entry name" value="CHASE3"/>
    <property type="match status" value="1"/>
</dbReference>
<proteinExistence type="predicted"/>
<dbReference type="CDD" id="cd19410">
    <property type="entry name" value="HK9-like_sensor"/>
    <property type="match status" value="1"/>
</dbReference>
<dbReference type="EC" id="2.7.13.3" evidence="2"/>
<keyword evidence="4" id="KW-0808">Transferase</keyword>
<sequence>MRAPETMRVRLWSSLGLLAGLAFFAVSSFISYANIQSVRDADAAVRATHSMLVALDRLFSTVQDAETGQRGYVLTGKDSYLQPYRQAVTGVGERLEGVRTLTVDDPVQANNLADLRPHVEAKLAELAQTVELRRTQGFAPALAAVSTDAGQQEMQAIRRQIDVMKSEEARQRVLRLEEMAAASRGAVTSSVIAGLIGAGLTIAIFLLVQRNAAIKARQDWLRAGQLGLAEAVRGDKGVEQIGEDALTFLSGYLGFQGAALFKGDGGVFKRVATLGVPGDGDMPGSFTVGDGLLGRVARQGEPLVIEDVPETYLTIGSAFGRAQPRHLVIAPTTADGLVNGVIELGFFDAVPARALELLAEVADSLGIALRSARFRTRLQDALEETQRQKAELQAQSEELRVSNEELEEQGRALKESQARLEQQQVELEQTNSELEEQAQTLEMQRGKLEQSAVSLERKAQELAQASQYKSDFLANMSHELRTPLNSLLILSKLLGDNPDGNLSPDQVKFARTIESSGNDLLTLINDILDLSKIEAGHVKIQSEPLTLQRLMGDLRQIFAPVAEQRGLGFEMVIQPGTPDCIETDRMRIEQVLRNLLSNAFKFTEHGVVRLEITPASEGRLAFAVSDTGIGISPEQQETIFGAFQQADGAISRKYGGTGLGLSISRELARLLGGTIGLASTLGEGSTFTLTVPEIYDAAAVGPISAPALAPRAAEALPMPQEAPRLALRHIAAAVADDRDMLDRTRRLLLVVEDDAPFAQIVCDLSHEMDFQCIIASSAEEAIHLAGEHRPSAIVLDLGLPDQSGLTVLDRLKHDDQTRHIPIHVISASDHAQTALALGAVGYHVKPIRRDDLAEVLGRLQDQLATRMRRVLIVEDDPVQRDAVSRLLLTGDVETVGAGTAAECLEQLDKQTFDCMVLDLTLPDSSGMDLLETLSRNEEKSFPPVIVYTGRELSADEEQRLRRFSSSIIIKGAKSPERLLDEVTLFLHQVVADLPAEQQRMLQKARFRDAALEGRRILIVEDDVRNVYSLTSVLEPRGAKIAIARNGREAIDALDASAGNPAEAVDLVLMDVMMPVMDGLSAAREIRRDPRWKDLPIVMLTAKAMPDDQEKCLAAGANDYMAKPIDVDKLLSLVRVWMPR</sequence>
<dbReference type="InterPro" id="IPR004358">
    <property type="entry name" value="Sig_transdc_His_kin-like_C"/>
</dbReference>
<evidence type="ECO:0000259" key="10">
    <source>
        <dbReference type="PROSITE" id="PS50109"/>
    </source>
</evidence>
<dbReference type="Pfam" id="PF00072">
    <property type="entry name" value="Response_reg"/>
    <property type="match status" value="3"/>
</dbReference>
<dbReference type="Pfam" id="PF13185">
    <property type="entry name" value="GAF_2"/>
    <property type="match status" value="1"/>
</dbReference>
<evidence type="ECO:0000256" key="3">
    <source>
        <dbReference type="ARBA" id="ARBA00022553"/>
    </source>
</evidence>
<dbReference type="PANTHER" id="PTHR45339">
    <property type="entry name" value="HYBRID SIGNAL TRANSDUCTION HISTIDINE KINASE J"/>
    <property type="match status" value="1"/>
</dbReference>
<feature type="modified residue" description="4-aspartylphosphate" evidence="7">
    <location>
        <position position="796"/>
    </location>
</feature>
<dbReference type="PANTHER" id="PTHR45339:SF1">
    <property type="entry name" value="HYBRID SIGNAL TRANSDUCTION HISTIDINE KINASE J"/>
    <property type="match status" value="1"/>
</dbReference>
<dbReference type="PROSITE" id="PS50110">
    <property type="entry name" value="RESPONSE_REGULATORY"/>
    <property type="match status" value="3"/>
</dbReference>
<dbReference type="SMART" id="SM00387">
    <property type="entry name" value="HATPase_c"/>
    <property type="match status" value="1"/>
</dbReference>
<dbReference type="InterPro" id="IPR029016">
    <property type="entry name" value="GAF-like_dom_sf"/>
</dbReference>
<dbReference type="SMART" id="SM00065">
    <property type="entry name" value="GAF"/>
    <property type="match status" value="1"/>
</dbReference>
<feature type="modified residue" description="4-aspartylphosphate" evidence="7">
    <location>
        <position position="918"/>
    </location>
</feature>
<keyword evidence="6" id="KW-0902">Two-component regulatory system</keyword>
<keyword evidence="9" id="KW-0812">Transmembrane</keyword>
<dbReference type="Gene3D" id="3.30.565.10">
    <property type="entry name" value="Histidine kinase-like ATPase, C-terminal domain"/>
    <property type="match status" value="1"/>
</dbReference>
<dbReference type="InterPro" id="IPR007891">
    <property type="entry name" value="CHASE3"/>
</dbReference>
<evidence type="ECO:0000256" key="4">
    <source>
        <dbReference type="ARBA" id="ARBA00022679"/>
    </source>
</evidence>
<dbReference type="Gene3D" id="1.10.287.130">
    <property type="match status" value="1"/>
</dbReference>
<evidence type="ECO:0000256" key="5">
    <source>
        <dbReference type="ARBA" id="ARBA00022777"/>
    </source>
</evidence>
<dbReference type="CDD" id="cd16922">
    <property type="entry name" value="HATPase_EvgS-ArcB-TorS-like"/>
    <property type="match status" value="1"/>
</dbReference>
<dbReference type="InterPro" id="IPR003018">
    <property type="entry name" value="GAF"/>
</dbReference>
<keyword evidence="13" id="KW-1185">Reference proteome</keyword>
<protein>
    <recommendedName>
        <fullName evidence="2">histidine kinase</fullName>
        <ecNumber evidence="2">2.7.13.3</ecNumber>
    </recommendedName>
</protein>
<name>A0ABT6CSJ9_9SPHN</name>
<evidence type="ECO:0000256" key="9">
    <source>
        <dbReference type="SAM" id="Phobius"/>
    </source>
</evidence>
<evidence type="ECO:0000313" key="12">
    <source>
        <dbReference type="EMBL" id="MDF8335762.1"/>
    </source>
</evidence>
<dbReference type="Pfam" id="PF00512">
    <property type="entry name" value="HisKA"/>
    <property type="match status" value="1"/>
</dbReference>
<evidence type="ECO:0000313" key="13">
    <source>
        <dbReference type="Proteomes" id="UP001222770"/>
    </source>
</evidence>
<dbReference type="InterPro" id="IPR005467">
    <property type="entry name" value="His_kinase_dom"/>
</dbReference>
<dbReference type="Pfam" id="PF02518">
    <property type="entry name" value="HATPase_c"/>
    <property type="match status" value="1"/>
</dbReference>
<dbReference type="CDD" id="cd00156">
    <property type="entry name" value="REC"/>
    <property type="match status" value="1"/>
</dbReference>
<keyword evidence="9" id="KW-1133">Transmembrane helix</keyword>
<comment type="catalytic activity">
    <reaction evidence="1">
        <text>ATP + protein L-histidine = ADP + protein N-phospho-L-histidine.</text>
        <dbReference type="EC" id="2.7.13.3"/>
    </reaction>
</comment>
<keyword evidence="3 7" id="KW-0597">Phosphoprotein</keyword>
<feature type="domain" description="Response regulatory" evidence="11">
    <location>
        <begin position="747"/>
        <end position="860"/>
    </location>
</feature>
<dbReference type="SMART" id="SM00388">
    <property type="entry name" value="HisKA"/>
    <property type="match status" value="1"/>
</dbReference>
<organism evidence="12 13">
    <name type="scientific">Novosphingobium cyanobacteriorum</name>
    <dbReference type="NCBI Taxonomy" id="3024215"/>
    <lineage>
        <taxon>Bacteria</taxon>
        <taxon>Pseudomonadati</taxon>
        <taxon>Pseudomonadota</taxon>
        <taxon>Alphaproteobacteria</taxon>
        <taxon>Sphingomonadales</taxon>
        <taxon>Sphingomonadaceae</taxon>
        <taxon>Novosphingobium</taxon>
    </lineage>
</organism>
<dbReference type="SMART" id="SM00448">
    <property type="entry name" value="REC"/>
    <property type="match status" value="3"/>
</dbReference>